<reference evidence="2 3" key="1">
    <citation type="journal article" date="2019" name="Genome Biol. Evol.">
        <title>Insights into the evolution of the New World diploid cottons (Gossypium, subgenus Houzingenia) based on genome sequencing.</title>
        <authorList>
            <person name="Grover C.E."/>
            <person name="Arick M.A. 2nd"/>
            <person name="Thrash A."/>
            <person name="Conover J.L."/>
            <person name="Sanders W.S."/>
            <person name="Peterson D.G."/>
            <person name="Frelichowski J.E."/>
            <person name="Scheffler J.A."/>
            <person name="Scheffler B.E."/>
            <person name="Wendel J.F."/>
        </authorList>
    </citation>
    <scope>NUCLEOTIDE SEQUENCE [LARGE SCALE GENOMIC DNA]</scope>
    <source>
        <strain evidence="2">157</strain>
        <tissue evidence="2">Leaf</tissue>
    </source>
</reference>
<dbReference type="EMBL" id="JABEZX010000010">
    <property type="protein sequence ID" value="MBA0568907.1"/>
    <property type="molecule type" value="Genomic_DNA"/>
</dbReference>
<feature type="region of interest" description="Disordered" evidence="1">
    <location>
        <begin position="163"/>
        <end position="194"/>
    </location>
</feature>
<accession>A0A7J8MW12</accession>
<dbReference type="Proteomes" id="UP000593572">
    <property type="component" value="Unassembled WGS sequence"/>
</dbReference>
<evidence type="ECO:0008006" key="4">
    <source>
        <dbReference type="Google" id="ProtNLM"/>
    </source>
</evidence>
<name>A0A7J8MW12_9ROSI</name>
<comment type="caution">
    <text evidence="2">The sequence shown here is derived from an EMBL/GenBank/DDBJ whole genome shotgun (WGS) entry which is preliminary data.</text>
</comment>
<dbReference type="AlphaFoldDB" id="A0A7J8MW12"/>
<feature type="non-terminal residue" evidence="2">
    <location>
        <position position="194"/>
    </location>
</feature>
<feature type="compositionally biased region" description="Basic and acidic residues" evidence="1">
    <location>
        <begin position="163"/>
        <end position="179"/>
    </location>
</feature>
<organism evidence="2 3">
    <name type="scientific">Gossypium lobatum</name>
    <dbReference type="NCBI Taxonomy" id="34289"/>
    <lineage>
        <taxon>Eukaryota</taxon>
        <taxon>Viridiplantae</taxon>
        <taxon>Streptophyta</taxon>
        <taxon>Embryophyta</taxon>
        <taxon>Tracheophyta</taxon>
        <taxon>Spermatophyta</taxon>
        <taxon>Magnoliopsida</taxon>
        <taxon>eudicotyledons</taxon>
        <taxon>Gunneridae</taxon>
        <taxon>Pentapetalae</taxon>
        <taxon>rosids</taxon>
        <taxon>malvids</taxon>
        <taxon>Malvales</taxon>
        <taxon>Malvaceae</taxon>
        <taxon>Malvoideae</taxon>
        <taxon>Gossypium</taxon>
    </lineage>
</organism>
<keyword evidence="3" id="KW-1185">Reference proteome</keyword>
<evidence type="ECO:0000256" key="1">
    <source>
        <dbReference type="SAM" id="MobiDB-lite"/>
    </source>
</evidence>
<sequence>ESSCVESLRGDEISLLAEELVQLSIKSSEVVPRQNLFLIVFETEEDLETVMEGRPWLFRKQLILFNWLVKPEIFVVLESNWMCRNLYVEEFSSQKLGMFTAPKSRYEDGMFKCHNEGDIQEEGSVMENIERLNGIDSTLEDKSKSVKKTSWKGIRPRVMMNQDKEESIMRKRKSAKIETDECSMMNSREDGYKR</sequence>
<protein>
    <recommendedName>
        <fullName evidence="4">DUF4283 domain-containing protein</fullName>
    </recommendedName>
</protein>
<gene>
    <name evidence="2" type="ORF">Golob_006373</name>
</gene>
<proteinExistence type="predicted"/>
<evidence type="ECO:0000313" key="3">
    <source>
        <dbReference type="Proteomes" id="UP000593572"/>
    </source>
</evidence>
<evidence type="ECO:0000313" key="2">
    <source>
        <dbReference type="EMBL" id="MBA0568907.1"/>
    </source>
</evidence>